<feature type="transmembrane region" description="Helical" evidence="1">
    <location>
        <begin position="102"/>
        <end position="124"/>
    </location>
</feature>
<feature type="transmembrane region" description="Helical" evidence="1">
    <location>
        <begin position="136"/>
        <end position="154"/>
    </location>
</feature>
<dbReference type="Pfam" id="PF07885">
    <property type="entry name" value="Ion_trans_2"/>
    <property type="match status" value="1"/>
</dbReference>
<accession>A0A7K3R073</accession>
<keyword evidence="3" id="KW-0407">Ion channel</keyword>
<dbReference type="Gene3D" id="1.10.287.70">
    <property type="match status" value="1"/>
</dbReference>
<evidence type="ECO:0000259" key="2">
    <source>
        <dbReference type="Pfam" id="PF07885"/>
    </source>
</evidence>
<organism evidence="3 4">
    <name type="scientific">Streptomyces bauhiniae</name>
    <dbReference type="NCBI Taxonomy" id="2340725"/>
    <lineage>
        <taxon>Bacteria</taxon>
        <taxon>Bacillati</taxon>
        <taxon>Actinomycetota</taxon>
        <taxon>Actinomycetes</taxon>
        <taxon>Kitasatosporales</taxon>
        <taxon>Streptomycetaceae</taxon>
        <taxon>Streptomyces</taxon>
    </lineage>
</organism>
<dbReference type="InterPro" id="IPR013099">
    <property type="entry name" value="K_chnl_dom"/>
</dbReference>
<dbReference type="RefSeq" id="WP_164194530.1">
    <property type="nucleotide sequence ID" value="NZ_JAAGMR010000324.1"/>
</dbReference>
<keyword evidence="3" id="KW-0813">Transport</keyword>
<sequence length="281" mass="30324">MNPVAAGVIAVVDIALLVKTTAFIPDNLWLWRNGPGILTHLRHEQTPDVDRVEALGVRCDFCKVDIRPRPRVSLRYSRRHPPNRGSTTTGALRKRLRSLVNLAFWTPLLVTVCGTSLIALSPAAPAPLLGLGTAEIGLLGLLTLLAALVIRSSLGNYDIYYSDMGRYVGFFSRRSLAHGSAALAHSAYLAALLLLSVGCYAVTYHGLYAIRPGQFAGHTGADFTTWLYFSATITSTVGDSGIYPVGTVSRLVVTVQTSTGLLVLCWVVGVLASVRRERPTH</sequence>
<keyword evidence="3" id="KW-0406">Ion transport</keyword>
<feature type="transmembrane region" description="Helical" evidence="1">
    <location>
        <begin position="251"/>
        <end position="274"/>
    </location>
</feature>
<keyword evidence="1" id="KW-0812">Transmembrane</keyword>
<keyword evidence="1" id="KW-0472">Membrane</keyword>
<feature type="domain" description="Potassium channel" evidence="2">
    <location>
        <begin position="199"/>
        <end position="274"/>
    </location>
</feature>
<evidence type="ECO:0000313" key="4">
    <source>
        <dbReference type="Proteomes" id="UP000470520"/>
    </source>
</evidence>
<feature type="transmembrane region" description="Helical" evidence="1">
    <location>
        <begin position="175"/>
        <end position="203"/>
    </location>
</feature>
<evidence type="ECO:0000313" key="3">
    <source>
        <dbReference type="EMBL" id="NEB95560.1"/>
    </source>
</evidence>
<reference evidence="3 4" key="1">
    <citation type="submission" date="2020-01" db="EMBL/GenBank/DDBJ databases">
        <title>Insect and environment-associated Actinomycetes.</title>
        <authorList>
            <person name="Currrie C."/>
            <person name="Chevrette M."/>
            <person name="Carlson C."/>
            <person name="Stubbendieck R."/>
            <person name="Wendt-Pienkowski E."/>
        </authorList>
    </citation>
    <scope>NUCLEOTIDE SEQUENCE [LARGE SCALE GENOMIC DNA]</scope>
    <source>
        <strain evidence="3 4">SID7754</strain>
    </source>
</reference>
<dbReference type="EMBL" id="JAAGMR010000324">
    <property type="protein sequence ID" value="NEB95560.1"/>
    <property type="molecule type" value="Genomic_DNA"/>
</dbReference>
<dbReference type="AlphaFoldDB" id="A0A7K3R073"/>
<protein>
    <submittedName>
        <fullName evidence="3">Two pore domain potassium channel family protein</fullName>
    </submittedName>
</protein>
<dbReference type="SUPFAM" id="SSF81324">
    <property type="entry name" value="Voltage-gated potassium channels"/>
    <property type="match status" value="1"/>
</dbReference>
<proteinExistence type="predicted"/>
<gene>
    <name evidence="3" type="ORF">G3I21_28445</name>
</gene>
<comment type="caution">
    <text evidence="3">The sequence shown here is derived from an EMBL/GenBank/DDBJ whole genome shotgun (WGS) entry which is preliminary data.</text>
</comment>
<evidence type="ECO:0000256" key="1">
    <source>
        <dbReference type="SAM" id="Phobius"/>
    </source>
</evidence>
<dbReference type="Proteomes" id="UP000470520">
    <property type="component" value="Unassembled WGS sequence"/>
</dbReference>
<name>A0A7K3R073_9ACTN</name>
<dbReference type="GO" id="GO:0034220">
    <property type="term" value="P:monoatomic ion transmembrane transport"/>
    <property type="evidence" value="ECO:0007669"/>
    <property type="project" value="UniProtKB-KW"/>
</dbReference>
<keyword evidence="1" id="KW-1133">Transmembrane helix</keyword>